<dbReference type="NCBIfam" id="NF005495">
    <property type="entry name" value="PRK07109.1"/>
    <property type="match status" value="1"/>
</dbReference>
<evidence type="ECO:0000256" key="2">
    <source>
        <dbReference type="ARBA" id="ARBA00023002"/>
    </source>
</evidence>
<dbReference type="PRINTS" id="PR00081">
    <property type="entry name" value="GDHRDH"/>
</dbReference>
<sequence length="335" mass="36869">MKKRPEVVVITGASAGIGRATAHRFARAGARVALLARDNLALLATANEVHERGGEAFPVAVDVADAAQVEAAAERIEQEFGPIDIWINAAMATIFAPVSKISAEEFRRATEVTYLGTVHGTLAALKRMRARNRGHIVQVGSALAYCAIPLQAPYCAAKFAIRGFTDSLRVELMHDRSKVHVTMVQLSAFNTPQFEWARSRLDRRPQPVPPIFQPELAAKGIHWAAHHRRREVCVGFPAVKAIWANKLFPSLVDRVLMRSGYKGQMGRQAEPEGHRDNLFEALPGDYGTHGRFDDRARSGSLQWWLTSHRNALLLGMGALAALTILRKLPGGRRPD</sequence>
<dbReference type="Gene3D" id="3.40.50.720">
    <property type="entry name" value="NAD(P)-binding Rossmann-like Domain"/>
    <property type="match status" value="1"/>
</dbReference>
<dbReference type="InterPro" id="IPR002347">
    <property type="entry name" value="SDR_fam"/>
</dbReference>
<name>A0ABW8JIK5_9GAMM</name>
<proteinExistence type="inferred from homology"/>
<dbReference type="PANTHER" id="PTHR44196">
    <property type="entry name" value="DEHYDROGENASE/REDUCTASE SDR FAMILY MEMBER 7B"/>
    <property type="match status" value="1"/>
</dbReference>
<dbReference type="InterPro" id="IPR036291">
    <property type="entry name" value="NAD(P)-bd_dom_sf"/>
</dbReference>
<evidence type="ECO:0000256" key="1">
    <source>
        <dbReference type="ARBA" id="ARBA00006484"/>
    </source>
</evidence>
<gene>
    <name evidence="5" type="ORF">ISP15_11255</name>
</gene>
<dbReference type="PANTHER" id="PTHR44196:SF1">
    <property type="entry name" value="DEHYDROGENASE_REDUCTASE SDR FAMILY MEMBER 7B"/>
    <property type="match status" value="1"/>
</dbReference>
<reference evidence="5 6" key="1">
    <citation type="submission" date="2020-10" db="EMBL/GenBank/DDBJ databases">
        <title>Phylogeny of dyella-like bacteria.</title>
        <authorList>
            <person name="Fu J."/>
        </authorList>
    </citation>
    <scope>NUCLEOTIDE SEQUENCE [LARGE SCALE GENOMIC DNA]</scope>
    <source>
        <strain evidence="5 6">JP1</strain>
    </source>
</reference>
<comment type="caution">
    <text evidence="5">The sequence shown here is derived from an EMBL/GenBank/DDBJ whole genome shotgun (WGS) entry which is preliminary data.</text>
</comment>
<protein>
    <submittedName>
        <fullName evidence="5">SDR family oxidoreductase</fullName>
    </submittedName>
</protein>
<dbReference type="Proteomes" id="UP001620461">
    <property type="component" value="Unassembled WGS sequence"/>
</dbReference>
<dbReference type="RefSeq" id="WP_404547434.1">
    <property type="nucleotide sequence ID" value="NZ_JADIKJ010000012.1"/>
</dbReference>
<feature type="domain" description="Ketoreductase" evidence="4">
    <location>
        <begin position="6"/>
        <end position="189"/>
    </location>
</feature>
<organism evidence="5 6">
    <name type="scientific">Dyella jejuensis</name>
    <dbReference type="NCBI Taxonomy" id="1432009"/>
    <lineage>
        <taxon>Bacteria</taxon>
        <taxon>Pseudomonadati</taxon>
        <taxon>Pseudomonadota</taxon>
        <taxon>Gammaproteobacteria</taxon>
        <taxon>Lysobacterales</taxon>
        <taxon>Rhodanobacteraceae</taxon>
        <taxon>Dyella</taxon>
    </lineage>
</organism>
<dbReference type="PRINTS" id="PR00080">
    <property type="entry name" value="SDRFAMILY"/>
</dbReference>
<keyword evidence="6" id="KW-1185">Reference proteome</keyword>
<comment type="similarity">
    <text evidence="1 3">Belongs to the short-chain dehydrogenases/reductases (SDR) family.</text>
</comment>
<evidence type="ECO:0000256" key="3">
    <source>
        <dbReference type="RuleBase" id="RU000363"/>
    </source>
</evidence>
<accession>A0ABW8JIK5</accession>
<dbReference type="PROSITE" id="PS00061">
    <property type="entry name" value="ADH_SHORT"/>
    <property type="match status" value="1"/>
</dbReference>
<evidence type="ECO:0000259" key="4">
    <source>
        <dbReference type="SMART" id="SM00822"/>
    </source>
</evidence>
<dbReference type="Pfam" id="PF00106">
    <property type="entry name" value="adh_short"/>
    <property type="match status" value="1"/>
</dbReference>
<dbReference type="InterPro" id="IPR057326">
    <property type="entry name" value="KR_dom"/>
</dbReference>
<keyword evidence="2" id="KW-0560">Oxidoreductase</keyword>
<dbReference type="InterPro" id="IPR020904">
    <property type="entry name" value="Sc_DH/Rdtase_CS"/>
</dbReference>
<evidence type="ECO:0000313" key="6">
    <source>
        <dbReference type="Proteomes" id="UP001620461"/>
    </source>
</evidence>
<dbReference type="SMART" id="SM00822">
    <property type="entry name" value="PKS_KR"/>
    <property type="match status" value="1"/>
</dbReference>
<evidence type="ECO:0000313" key="5">
    <source>
        <dbReference type="EMBL" id="MFK2900913.1"/>
    </source>
</evidence>
<dbReference type="EMBL" id="JADIKJ010000012">
    <property type="protein sequence ID" value="MFK2900913.1"/>
    <property type="molecule type" value="Genomic_DNA"/>
</dbReference>
<dbReference type="SUPFAM" id="SSF51735">
    <property type="entry name" value="NAD(P)-binding Rossmann-fold domains"/>
    <property type="match status" value="1"/>
</dbReference>